<evidence type="ECO:0000256" key="1">
    <source>
        <dbReference type="ARBA" id="ARBA00004123"/>
    </source>
</evidence>
<dbReference type="Gene3D" id="3.10.20.90">
    <property type="entry name" value="Phosphatidylinositol 3-kinase Catalytic Subunit, Chain A, domain 1"/>
    <property type="match status" value="1"/>
</dbReference>
<comment type="caution">
    <text evidence="9">The sequence shown here is derived from an EMBL/GenBank/DDBJ whole genome shotgun (WGS) entry which is preliminary data.</text>
</comment>
<dbReference type="FunFam" id="1.10.10.790:FF:000002">
    <property type="entry name" value="Splicing factor 3A subunit 1"/>
    <property type="match status" value="1"/>
</dbReference>
<dbReference type="GO" id="GO:0071013">
    <property type="term" value="C:catalytic step 2 spliceosome"/>
    <property type="evidence" value="ECO:0007669"/>
    <property type="project" value="TreeGrafter"/>
</dbReference>
<dbReference type="Pfam" id="PF00240">
    <property type="entry name" value="ubiquitin"/>
    <property type="match status" value="1"/>
</dbReference>
<dbReference type="STRING" id="574566.I0YJX2"/>
<dbReference type="PANTHER" id="PTHR15316">
    <property type="entry name" value="SPLICEOSOME ASSOCIATED PROTEIN 114/SWAP SPLICING FACTOR-RELATED"/>
    <property type="match status" value="1"/>
</dbReference>
<keyword evidence="4" id="KW-0677">Repeat</keyword>
<dbReference type="eggNOG" id="KOG0007">
    <property type="taxonomic scope" value="Eukaryota"/>
</dbReference>
<dbReference type="GeneID" id="17036620"/>
<dbReference type="InterPro" id="IPR035563">
    <property type="entry name" value="SF3As1_ubi"/>
</dbReference>
<evidence type="ECO:0000256" key="5">
    <source>
        <dbReference type="ARBA" id="ARBA00023187"/>
    </source>
</evidence>
<keyword evidence="3" id="KW-0747">Spliceosome</keyword>
<dbReference type="PANTHER" id="PTHR15316:SF1">
    <property type="entry name" value="SPLICING FACTOR 3A SUBUNIT 1"/>
    <property type="match status" value="1"/>
</dbReference>
<dbReference type="EMBL" id="AGSI01000022">
    <property type="protein sequence ID" value="EIE18691.1"/>
    <property type="molecule type" value="Genomic_DNA"/>
</dbReference>
<dbReference type="InterPro" id="IPR022030">
    <property type="entry name" value="SF3A1_dom"/>
</dbReference>
<dbReference type="SMART" id="SM00648">
    <property type="entry name" value="SWAP"/>
    <property type="match status" value="1"/>
</dbReference>
<evidence type="ECO:0000313" key="9">
    <source>
        <dbReference type="EMBL" id="EIE18691.1"/>
    </source>
</evidence>
<evidence type="ECO:0000256" key="3">
    <source>
        <dbReference type="ARBA" id="ARBA00022728"/>
    </source>
</evidence>
<proteinExistence type="predicted"/>
<dbReference type="Pfam" id="PF01805">
    <property type="entry name" value="Surp"/>
    <property type="match status" value="1"/>
</dbReference>
<accession>I0YJX2</accession>
<dbReference type="Proteomes" id="UP000007264">
    <property type="component" value="Unassembled WGS sequence"/>
</dbReference>
<keyword evidence="10" id="KW-1185">Reference proteome</keyword>
<evidence type="ECO:0000259" key="8">
    <source>
        <dbReference type="PROSITE" id="PS50128"/>
    </source>
</evidence>
<dbReference type="InterPro" id="IPR000626">
    <property type="entry name" value="Ubiquitin-like_dom"/>
</dbReference>
<dbReference type="InterPro" id="IPR035967">
    <property type="entry name" value="SWAP/Surp_sf"/>
</dbReference>
<keyword evidence="6" id="KW-0539">Nucleus</keyword>
<dbReference type="OrthoDB" id="447637at2759"/>
<dbReference type="InterPro" id="IPR000061">
    <property type="entry name" value="Surp"/>
</dbReference>
<dbReference type="KEGG" id="csl:COCSUDRAFT_20422"/>
<dbReference type="PROSITE" id="PS50053">
    <property type="entry name" value="UBIQUITIN_2"/>
    <property type="match status" value="1"/>
</dbReference>
<dbReference type="InterPro" id="IPR029071">
    <property type="entry name" value="Ubiquitin-like_domsf"/>
</dbReference>
<keyword evidence="2" id="KW-0507">mRNA processing</keyword>
<dbReference type="AlphaFoldDB" id="I0YJX2"/>
<sequence length="402" mass="44244">MVENGGAGVAQAEQQLQDLSVGNGAIVAVGEARTVLPTPNLSAVKSVDTQTRAIGLIHPPPDIRAIVDKTADFVGRNGLTFEKKILANEANNVKFNFLRSTDPYHAYYRFRAGNLHFNFLKPTHSLFGYFSALCEAYQKVLLPPKGVMDKLRRNCTDRTALLERCLRRLEYEKVKEAQDKAAAEQIEAERAAMQAVDWHDFVVVETIDFYADEDAELPPPMSQRDRAIMMAKIRETTKASDEEIGRNLMGLAKARPDVFGSTQEEVSSIVEASIKDSKISGGDRPVAWDGATMGGQDLQNQLEEEFLDAHPGQSKVRVLCPDAADNEALNGQILEVEVSSLTDSVGDIKARLADVLKLAANKQRISRDGVGVLRDENTLAFYNVGPETMLSLAVRERGGRKK</sequence>
<dbReference type="PROSITE" id="PS50128">
    <property type="entry name" value="SURP"/>
    <property type="match status" value="1"/>
</dbReference>
<dbReference type="SUPFAM" id="SSF109905">
    <property type="entry name" value="Surp module (SWAP domain)"/>
    <property type="match status" value="2"/>
</dbReference>
<dbReference type="InterPro" id="IPR045146">
    <property type="entry name" value="SF3A1"/>
</dbReference>
<gene>
    <name evidence="9" type="ORF">COCSUDRAFT_20422</name>
</gene>
<reference evidence="9 10" key="1">
    <citation type="journal article" date="2012" name="Genome Biol.">
        <title>The genome of the polar eukaryotic microalga coccomyxa subellipsoidea reveals traits of cold adaptation.</title>
        <authorList>
            <person name="Blanc G."/>
            <person name="Agarkova I."/>
            <person name="Grimwood J."/>
            <person name="Kuo A."/>
            <person name="Brueggeman A."/>
            <person name="Dunigan D."/>
            <person name="Gurnon J."/>
            <person name="Ladunga I."/>
            <person name="Lindquist E."/>
            <person name="Lucas S."/>
            <person name="Pangilinan J."/>
            <person name="Proschold T."/>
            <person name="Salamov A."/>
            <person name="Schmutz J."/>
            <person name="Weeks D."/>
            <person name="Yamada T."/>
            <person name="Claverie J.M."/>
            <person name="Grigoriev I."/>
            <person name="Van Etten J."/>
            <person name="Lomsadze A."/>
            <person name="Borodovsky M."/>
        </authorList>
    </citation>
    <scope>NUCLEOTIDE SEQUENCE [LARGE SCALE GENOMIC DNA]</scope>
    <source>
        <strain evidence="9 10">C-169</strain>
    </source>
</reference>
<evidence type="ECO:0000256" key="2">
    <source>
        <dbReference type="ARBA" id="ARBA00022664"/>
    </source>
</evidence>
<dbReference type="GO" id="GO:0045292">
    <property type="term" value="P:mRNA cis splicing, via spliceosome"/>
    <property type="evidence" value="ECO:0007669"/>
    <property type="project" value="InterPro"/>
</dbReference>
<dbReference type="CDD" id="cd01800">
    <property type="entry name" value="Ubl_SF3a120"/>
    <property type="match status" value="1"/>
</dbReference>
<name>I0YJX2_COCSC</name>
<evidence type="ECO:0000256" key="6">
    <source>
        <dbReference type="ARBA" id="ARBA00023242"/>
    </source>
</evidence>
<dbReference type="SMART" id="SM00213">
    <property type="entry name" value="UBQ"/>
    <property type="match status" value="1"/>
</dbReference>
<keyword evidence="5" id="KW-0508">mRNA splicing</keyword>
<feature type="domain" description="Ubiquitin-like" evidence="7">
    <location>
        <begin position="342"/>
        <end position="399"/>
    </location>
</feature>
<dbReference type="RefSeq" id="XP_005643235.1">
    <property type="nucleotide sequence ID" value="XM_005643178.1"/>
</dbReference>
<evidence type="ECO:0000313" key="10">
    <source>
        <dbReference type="Proteomes" id="UP000007264"/>
    </source>
</evidence>
<dbReference type="GO" id="GO:0000381">
    <property type="term" value="P:regulation of alternative mRNA splicing, via spliceosome"/>
    <property type="evidence" value="ECO:0007669"/>
    <property type="project" value="TreeGrafter"/>
</dbReference>
<feature type="domain" description="SURP motif" evidence="8">
    <location>
        <begin position="66"/>
        <end position="108"/>
    </location>
</feature>
<dbReference type="Gene3D" id="1.10.10.790">
    <property type="entry name" value="Surp module"/>
    <property type="match status" value="2"/>
</dbReference>
<dbReference type="Pfam" id="PF12230">
    <property type="entry name" value="PRP21_like_P"/>
    <property type="match status" value="1"/>
</dbReference>
<protein>
    <submittedName>
        <fullName evidence="9">SF3A1 splicing factor 3a, subunit 1</fullName>
    </submittedName>
</protein>
<comment type="subcellular location">
    <subcellularLocation>
        <location evidence="1">Nucleus</location>
    </subcellularLocation>
</comment>
<organism evidence="9 10">
    <name type="scientific">Coccomyxa subellipsoidea (strain C-169)</name>
    <name type="common">Green microalga</name>
    <dbReference type="NCBI Taxonomy" id="574566"/>
    <lineage>
        <taxon>Eukaryota</taxon>
        <taxon>Viridiplantae</taxon>
        <taxon>Chlorophyta</taxon>
        <taxon>core chlorophytes</taxon>
        <taxon>Trebouxiophyceae</taxon>
        <taxon>Trebouxiophyceae incertae sedis</taxon>
        <taxon>Coccomyxaceae</taxon>
        <taxon>Coccomyxa</taxon>
        <taxon>Coccomyxa subellipsoidea</taxon>
    </lineage>
</organism>
<dbReference type="GO" id="GO:0003723">
    <property type="term" value="F:RNA binding"/>
    <property type="evidence" value="ECO:0007669"/>
    <property type="project" value="InterPro"/>
</dbReference>
<dbReference type="GO" id="GO:0071004">
    <property type="term" value="C:U2-type prespliceosome"/>
    <property type="evidence" value="ECO:0007669"/>
    <property type="project" value="TreeGrafter"/>
</dbReference>
<evidence type="ECO:0000259" key="7">
    <source>
        <dbReference type="PROSITE" id="PS50053"/>
    </source>
</evidence>
<dbReference type="SUPFAM" id="SSF54236">
    <property type="entry name" value="Ubiquitin-like"/>
    <property type="match status" value="1"/>
</dbReference>
<dbReference type="GO" id="GO:0005686">
    <property type="term" value="C:U2 snRNP"/>
    <property type="evidence" value="ECO:0007669"/>
    <property type="project" value="TreeGrafter"/>
</dbReference>
<evidence type="ECO:0000256" key="4">
    <source>
        <dbReference type="ARBA" id="ARBA00022737"/>
    </source>
</evidence>